<dbReference type="GO" id="GO:0005737">
    <property type="term" value="C:cytoplasm"/>
    <property type="evidence" value="ECO:0007669"/>
    <property type="project" value="TreeGrafter"/>
</dbReference>
<feature type="domain" description="Calcineurin-like phosphoesterase" evidence="2">
    <location>
        <begin position="43"/>
        <end position="121"/>
    </location>
</feature>
<accession>L8WDC9</accession>
<dbReference type="STRING" id="983506.L8WDC9"/>
<dbReference type="AlphaFoldDB" id="L8WDC9"/>
<dbReference type="PANTHER" id="PTHR42850">
    <property type="entry name" value="METALLOPHOSPHOESTERASE"/>
    <property type="match status" value="1"/>
</dbReference>
<dbReference type="Proteomes" id="UP000011668">
    <property type="component" value="Unassembled WGS sequence"/>
</dbReference>
<evidence type="ECO:0000259" key="2">
    <source>
        <dbReference type="Pfam" id="PF00149"/>
    </source>
</evidence>
<dbReference type="HOGENOM" id="CLU_1344053_0_0_1"/>
<protein>
    <submittedName>
        <fullName evidence="3">Metallophos domain-containing protein</fullName>
    </submittedName>
</protein>
<dbReference type="InterPro" id="IPR050126">
    <property type="entry name" value="Ap4A_hydrolase"/>
</dbReference>
<dbReference type="GO" id="GO:0016791">
    <property type="term" value="F:phosphatase activity"/>
    <property type="evidence" value="ECO:0007669"/>
    <property type="project" value="TreeGrafter"/>
</dbReference>
<comment type="caution">
    <text evidence="3">The sequence shown here is derived from an EMBL/GenBank/DDBJ whole genome shotgun (WGS) entry which is preliminary data.</text>
</comment>
<dbReference type="InterPro" id="IPR029052">
    <property type="entry name" value="Metallo-depent_PP-like"/>
</dbReference>
<sequence>MFDILSIFNLLIVYYVLAKPPDFSKYIDLASLPKHELRAGGGRIVFVGDIHGMDKKLLKKLNYDANHDMLIHTGDIILKGPQSRKVIQELMQINALGVRGNQDQKVVEWRGWIEWVLSQEGGKPWLKKMEKRVEALKKPTKEDYKQFKKAASAKGWSIPDGWKFGDQIYQLARLFGSRVLIDCLLTYHQDISNPKSTNIYSACR</sequence>
<reference evidence="3 4" key="1">
    <citation type="journal article" date="2013" name="Nat. Commun.">
        <title>The evolution and pathogenic mechanisms of the rice sheath blight pathogen.</title>
        <authorList>
            <person name="Zheng A."/>
            <person name="Lin R."/>
            <person name="Xu L."/>
            <person name="Qin P."/>
            <person name="Tang C."/>
            <person name="Ai P."/>
            <person name="Zhang D."/>
            <person name="Liu Y."/>
            <person name="Sun Z."/>
            <person name="Feng H."/>
            <person name="Wang Y."/>
            <person name="Chen Y."/>
            <person name="Liang X."/>
            <person name="Fu R."/>
            <person name="Li Q."/>
            <person name="Zhang J."/>
            <person name="Yu X."/>
            <person name="Xie Z."/>
            <person name="Ding L."/>
            <person name="Guan P."/>
            <person name="Tang J."/>
            <person name="Liang Y."/>
            <person name="Wang S."/>
            <person name="Deng Q."/>
            <person name="Li S."/>
            <person name="Zhu J."/>
            <person name="Wang L."/>
            <person name="Liu H."/>
            <person name="Li P."/>
        </authorList>
    </citation>
    <scope>NUCLEOTIDE SEQUENCE [LARGE SCALE GENOMIC DNA]</scope>
    <source>
        <strain evidence="4">AG-1 IA</strain>
    </source>
</reference>
<dbReference type="Pfam" id="PF00149">
    <property type="entry name" value="Metallophos"/>
    <property type="match status" value="1"/>
</dbReference>
<dbReference type="PANTHER" id="PTHR42850:SF4">
    <property type="entry name" value="ZINC-DEPENDENT ENDOPOLYPHOSPHATASE"/>
    <property type="match status" value="1"/>
</dbReference>
<evidence type="ECO:0000256" key="1">
    <source>
        <dbReference type="SAM" id="SignalP"/>
    </source>
</evidence>
<gene>
    <name evidence="3" type="ORF">AG1IA_10000</name>
</gene>
<dbReference type="EMBL" id="AFRT01004706">
    <property type="protein sequence ID" value="ELU35970.1"/>
    <property type="molecule type" value="Genomic_DNA"/>
</dbReference>
<dbReference type="OrthoDB" id="10267127at2759"/>
<evidence type="ECO:0000313" key="4">
    <source>
        <dbReference type="Proteomes" id="UP000011668"/>
    </source>
</evidence>
<dbReference type="SUPFAM" id="SSF56300">
    <property type="entry name" value="Metallo-dependent phosphatases"/>
    <property type="match status" value="1"/>
</dbReference>
<organism evidence="3 4">
    <name type="scientific">Thanatephorus cucumeris (strain AG1-IA)</name>
    <name type="common">Rice sheath blight fungus</name>
    <name type="synonym">Rhizoctonia solani</name>
    <dbReference type="NCBI Taxonomy" id="983506"/>
    <lineage>
        <taxon>Eukaryota</taxon>
        <taxon>Fungi</taxon>
        <taxon>Dikarya</taxon>
        <taxon>Basidiomycota</taxon>
        <taxon>Agaricomycotina</taxon>
        <taxon>Agaricomycetes</taxon>
        <taxon>Cantharellales</taxon>
        <taxon>Ceratobasidiaceae</taxon>
        <taxon>Rhizoctonia</taxon>
        <taxon>Rhizoctonia solani AG-1</taxon>
    </lineage>
</organism>
<dbReference type="InterPro" id="IPR004843">
    <property type="entry name" value="Calcineurin-like_PHP"/>
</dbReference>
<feature type="chain" id="PRO_5003996691" evidence="1">
    <location>
        <begin position="19"/>
        <end position="204"/>
    </location>
</feature>
<keyword evidence="1" id="KW-0732">Signal</keyword>
<dbReference type="Gene3D" id="3.60.21.10">
    <property type="match status" value="1"/>
</dbReference>
<keyword evidence="4" id="KW-1185">Reference proteome</keyword>
<proteinExistence type="predicted"/>
<name>L8WDC9_THACA</name>
<feature type="signal peptide" evidence="1">
    <location>
        <begin position="1"/>
        <end position="18"/>
    </location>
</feature>
<evidence type="ECO:0000313" key="3">
    <source>
        <dbReference type="EMBL" id="ELU35970.1"/>
    </source>
</evidence>